<dbReference type="InterPro" id="IPR044725">
    <property type="entry name" value="CBSX3_CBS_dom"/>
</dbReference>
<protein>
    <submittedName>
        <fullName evidence="4">CBS domain-containing protein</fullName>
    </submittedName>
</protein>
<reference evidence="4 5" key="1">
    <citation type="submission" date="2019-10" db="EMBL/GenBank/DDBJ databases">
        <title>Cognatihalovulum marinum gen. nov. sp. nov., a new member of the family Rhodobacteraceae isolated from deep seawater of the Northwest Indian Ocean.</title>
        <authorList>
            <person name="Ruan C."/>
            <person name="Wang J."/>
            <person name="Zheng X."/>
            <person name="Song L."/>
            <person name="Zhu Y."/>
            <person name="Huang Y."/>
            <person name="Lu Z."/>
            <person name="Du W."/>
            <person name="Huang L."/>
            <person name="Dai X."/>
        </authorList>
    </citation>
    <scope>NUCLEOTIDE SEQUENCE [LARGE SCALE GENOMIC DNA]</scope>
    <source>
        <strain evidence="4 5">2CG4</strain>
    </source>
</reference>
<dbReference type="SMART" id="SM00116">
    <property type="entry name" value="CBS"/>
    <property type="match status" value="2"/>
</dbReference>
<dbReference type="InterPro" id="IPR000644">
    <property type="entry name" value="CBS_dom"/>
</dbReference>
<keyword evidence="1 2" id="KW-0129">CBS domain</keyword>
<gene>
    <name evidence="4" type="ORF">GE300_10180</name>
</gene>
<proteinExistence type="predicted"/>
<dbReference type="PANTHER" id="PTHR43080:SF2">
    <property type="entry name" value="CBS DOMAIN-CONTAINING PROTEIN"/>
    <property type="match status" value="1"/>
</dbReference>
<evidence type="ECO:0000256" key="2">
    <source>
        <dbReference type="PROSITE-ProRule" id="PRU00703"/>
    </source>
</evidence>
<accession>A0A6L5Z089</accession>
<evidence type="ECO:0000256" key="1">
    <source>
        <dbReference type="ARBA" id="ARBA00023122"/>
    </source>
</evidence>
<dbReference type="CDD" id="cd04623">
    <property type="entry name" value="CBS_pair_bac_euk"/>
    <property type="match status" value="1"/>
</dbReference>
<dbReference type="InterPro" id="IPR046342">
    <property type="entry name" value="CBS_dom_sf"/>
</dbReference>
<dbReference type="EMBL" id="WIND01000006">
    <property type="protein sequence ID" value="MSU89976.1"/>
    <property type="molecule type" value="Genomic_DNA"/>
</dbReference>
<feature type="domain" description="CBS" evidence="3">
    <location>
        <begin position="77"/>
        <end position="133"/>
    </location>
</feature>
<name>A0A6L5Z089_9RHOB</name>
<sequence length="145" mass="15743">MTVRQILKTKAIDKILTITPDAMVHEAAKLLSEKRIGALIVSKDGQSLDGMISERDIVRELGARGIGIMEERVSDLMTTKVITASPADSAVQVLEKMTRGRFRHVPVVEDGQMIGVVSIGDAVKHRIDEVEAENTALTDMIVGHG</sequence>
<evidence type="ECO:0000313" key="4">
    <source>
        <dbReference type="EMBL" id="MSU89976.1"/>
    </source>
</evidence>
<evidence type="ECO:0000313" key="5">
    <source>
        <dbReference type="Proteomes" id="UP000474957"/>
    </source>
</evidence>
<evidence type="ECO:0000259" key="3">
    <source>
        <dbReference type="PROSITE" id="PS51371"/>
    </source>
</evidence>
<feature type="domain" description="CBS" evidence="3">
    <location>
        <begin position="11"/>
        <end position="71"/>
    </location>
</feature>
<dbReference type="AlphaFoldDB" id="A0A6L5Z089"/>
<organism evidence="4 5">
    <name type="scientific">Halovulum marinum</name>
    <dbReference type="NCBI Taxonomy" id="2662447"/>
    <lineage>
        <taxon>Bacteria</taxon>
        <taxon>Pseudomonadati</taxon>
        <taxon>Pseudomonadota</taxon>
        <taxon>Alphaproteobacteria</taxon>
        <taxon>Rhodobacterales</taxon>
        <taxon>Paracoccaceae</taxon>
        <taxon>Halovulum</taxon>
    </lineage>
</organism>
<keyword evidence="5" id="KW-1185">Reference proteome</keyword>
<dbReference type="InterPro" id="IPR051257">
    <property type="entry name" value="Diverse_CBS-Domain"/>
</dbReference>
<dbReference type="PROSITE" id="PS51371">
    <property type="entry name" value="CBS"/>
    <property type="match status" value="2"/>
</dbReference>
<comment type="caution">
    <text evidence="4">The sequence shown here is derived from an EMBL/GenBank/DDBJ whole genome shotgun (WGS) entry which is preliminary data.</text>
</comment>
<dbReference type="PANTHER" id="PTHR43080">
    <property type="entry name" value="CBS DOMAIN-CONTAINING PROTEIN CBSX3, MITOCHONDRIAL"/>
    <property type="match status" value="1"/>
</dbReference>
<dbReference type="Pfam" id="PF00571">
    <property type="entry name" value="CBS"/>
    <property type="match status" value="2"/>
</dbReference>
<dbReference type="Gene3D" id="3.10.580.10">
    <property type="entry name" value="CBS-domain"/>
    <property type="match status" value="1"/>
</dbReference>
<dbReference type="SUPFAM" id="SSF54631">
    <property type="entry name" value="CBS-domain pair"/>
    <property type="match status" value="1"/>
</dbReference>
<dbReference type="Proteomes" id="UP000474957">
    <property type="component" value="Unassembled WGS sequence"/>
</dbReference>
<dbReference type="RefSeq" id="WP_154446462.1">
    <property type="nucleotide sequence ID" value="NZ_WIND01000006.1"/>
</dbReference>